<keyword evidence="1" id="KW-0808">Transferase</keyword>
<name>A0ACD3SLD5_9BURK</name>
<evidence type="ECO:0000313" key="2">
    <source>
        <dbReference type="Proteomes" id="UP000004277"/>
    </source>
</evidence>
<gene>
    <name evidence="1" type="ORF">MW7_013770</name>
</gene>
<dbReference type="Proteomes" id="UP000004277">
    <property type="component" value="Unassembled WGS sequence"/>
</dbReference>
<accession>A0ACD3SLD5</accession>
<reference evidence="1" key="1">
    <citation type="submission" date="2019-05" db="EMBL/GenBank/DDBJ databases">
        <title>Revised genome assembly of Burkholderiaceae (previously Ralstonia) sp. PBA.</title>
        <authorList>
            <person name="Gan H.M."/>
        </authorList>
    </citation>
    <scope>NUCLEOTIDE SEQUENCE</scope>
    <source>
        <strain evidence="1">PBA</strain>
    </source>
</reference>
<proteinExistence type="predicted"/>
<evidence type="ECO:0000313" key="1">
    <source>
        <dbReference type="EMBL" id="TMS57029.1"/>
    </source>
</evidence>
<keyword evidence="1" id="KW-0012">Acyltransferase</keyword>
<dbReference type="EMBL" id="AKCV02000025">
    <property type="protein sequence ID" value="TMS57029.1"/>
    <property type="molecule type" value="Genomic_DNA"/>
</dbReference>
<keyword evidence="2" id="KW-1185">Reference proteome</keyword>
<comment type="caution">
    <text evidence="1">The sequence shown here is derived from an EMBL/GenBank/DDBJ whole genome shotgun (WGS) entry which is preliminary data.</text>
</comment>
<protein>
    <submittedName>
        <fullName evidence="1">Lysophospholipid acyltransferase family protein</fullName>
    </submittedName>
</protein>
<organism evidence="1 2">
    <name type="scientific">Imbroritus primus</name>
    <dbReference type="NCBI Taxonomy" id="3058603"/>
    <lineage>
        <taxon>Bacteria</taxon>
        <taxon>Pseudomonadati</taxon>
        <taxon>Pseudomonadota</taxon>
        <taxon>Betaproteobacteria</taxon>
        <taxon>Burkholderiales</taxon>
        <taxon>Burkholderiaceae</taxon>
        <taxon>Imbroritus</taxon>
    </lineage>
</organism>
<sequence length="291" mass="32006">MTVLFWLLSRLPLRVLQALGGMFGWLGAQVPGRYSRLLRDNLQRALPQATPAIRNAAARSAGRMMFEMPYFWMRSDPLAGLRIDSGDLFTTMDASLAQGRGLILLTPHLGCFEVLPPIIATRHPLVAMYKPPHKPALRDWIERMRTRPNVTMAPAEARGVRMVVKQLKRGGVAGILPDQTPTGGEGAWAPFFGRPAYTMTLVHKLHQLTGAPIVLICAERLAHGEGYRVHTMPVPTPLPDDPSAANTVLNATLEQMVRQLPTQYLWGYNRYKHPDGAPPPPATESTAGTAA</sequence>